<accession>A0A154QFS6</accession>
<dbReference type="Proteomes" id="UP000076131">
    <property type="component" value="Unassembled WGS sequence"/>
</dbReference>
<sequence length="161" mass="16090">MKSSSLAAIALACLLAMPAVYAQQASAPSGSTGQCKDGSYTSTATKRGACKGHKGVKEWYAAASAPAAKPAPAAVPTPTPTAAAPAAPAANTAMKPHAMPAPAANAAPGGGPGMVWVNDSSKVYHCSGDKWYGKTKHGQYMSEADARAKGNHAEHGKACTP</sequence>
<dbReference type="InterPro" id="IPR022236">
    <property type="entry name" value="DUF3761"/>
</dbReference>
<organism evidence="3 4">
    <name type="scientific">Rhodanobacter thiooxydans</name>
    <dbReference type="NCBI Taxonomy" id="416169"/>
    <lineage>
        <taxon>Bacteria</taxon>
        <taxon>Pseudomonadati</taxon>
        <taxon>Pseudomonadota</taxon>
        <taxon>Gammaproteobacteria</taxon>
        <taxon>Lysobacterales</taxon>
        <taxon>Rhodanobacteraceae</taxon>
        <taxon>Rhodanobacter</taxon>
    </lineage>
</organism>
<protein>
    <recommendedName>
        <fullName evidence="5">DUF3761 domain-containing protein</fullName>
    </recommendedName>
</protein>
<evidence type="ECO:0000313" key="4">
    <source>
        <dbReference type="Proteomes" id="UP000076131"/>
    </source>
</evidence>
<comment type="caution">
    <text evidence="3">The sequence shown here is derived from an EMBL/GenBank/DDBJ whole genome shotgun (WGS) entry which is preliminary data.</text>
</comment>
<dbReference type="AlphaFoldDB" id="A0A154QFS6"/>
<dbReference type="EMBL" id="LVJS01000049">
    <property type="protein sequence ID" value="KZC23149.1"/>
    <property type="molecule type" value="Genomic_DNA"/>
</dbReference>
<evidence type="ECO:0000256" key="1">
    <source>
        <dbReference type="SAM" id="MobiDB-lite"/>
    </source>
</evidence>
<name>A0A154QFS6_9GAMM</name>
<feature type="signal peptide" evidence="2">
    <location>
        <begin position="1"/>
        <end position="22"/>
    </location>
</feature>
<evidence type="ECO:0008006" key="5">
    <source>
        <dbReference type="Google" id="ProtNLM"/>
    </source>
</evidence>
<evidence type="ECO:0000256" key="2">
    <source>
        <dbReference type="SAM" id="SignalP"/>
    </source>
</evidence>
<evidence type="ECO:0000313" key="3">
    <source>
        <dbReference type="EMBL" id="KZC23149.1"/>
    </source>
</evidence>
<feature type="chain" id="PRO_5007599816" description="DUF3761 domain-containing protein" evidence="2">
    <location>
        <begin position="23"/>
        <end position="161"/>
    </location>
</feature>
<gene>
    <name evidence="3" type="ORF">RHOFW104T7_14845</name>
</gene>
<keyword evidence="4" id="KW-1185">Reference proteome</keyword>
<dbReference type="eggNOG" id="COG1555">
    <property type="taxonomic scope" value="Bacteria"/>
</dbReference>
<feature type="compositionally biased region" description="Low complexity" evidence="1">
    <location>
        <begin position="80"/>
        <end position="89"/>
    </location>
</feature>
<reference evidence="3 4" key="1">
    <citation type="journal article" date="2016" name="MBio">
        <title>Lateral Gene Transfer in a Heavy Metal-Contaminated-Groundwater Microbial Community.</title>
        <authorList>
            <person name="Hemme C.L."/>
            <person name="Green S.J."/>
            <person name="Rishishwar L."/>
            <person name="Prakash O."/>
            <person name="Pettenato A."/>
            <person name="Chakraborty R."/>
            <person name="Deutschbauer A.M."/>
            <person name="Van Nostrand J.D."/>
            <person name="Wu L."/>
            <person name="He Z."/>
            <person name="Jordan I.K."/>
            <person name="Hazen T.C."/>
            <person name="Arkin A.P."/>
            <person name="Kostka J.E."/>
            <person name="Zhou J."/>
        </authorList>
    </citation>
    <scope>NUCLEOTIDE SEQUENCE [LARGE SCALE GENOMIC DNA]</scope>
    <source>
        <strain evidence="3 4">FW104-T7</strain>
    </source>
</reference>
<dbReference type="Pfam" id="PF12587">
    <property type="entry name" value="DUF3761"/>
    <property type="match status" value="1"/>
</dbReference>
<proteinExistence type="predicted"/>
<feature type="region of interest" description="Disordered" evidence="1">
    <location>
        <begin position="70"/>
        <end position="89"/>
    </location>
</feature>
<dbReference type="RefSeq" id="WP_008434305.1">
    <property type="nucleotide sequence ID" value="NZ_LVJS01000049.1"/>
</dbReference>
<keyword evidence="2" id="KW-0732">Signal</keyword>